<feature type="signal peptide" evidence="1">
    <location>
        <begin position="1"/>
        <end position="21"/>
    </location>
</feature>
<evidence type="ECO:0000259" key="2">
    <source>
        <dbReference type="Pfam" id="PF07589"/>
    </source>
</evidence>
<dbReference type="RefSeq" id="WP_014149236.1">
    <property type="nucleotide sequence ID" value="NC_016112.1"/>
</dbReference>
<accession>G4SZN0</accession>
<dbReference type="AlphaFoldDB" id="G4SZN0"/>
<gene>
    <name evidence="3" type="ordered locus">MEALZ_2803</name>
</gene>
<feature type="domain" description="Ice-binding protein C-terminal" evidence="2">
    <location>
        <begin position="253"/>
        <end position="275"/>
    </location>
</feature>
<evidence type="ECO:0000313" key="3">
    <source>
        <dbReference type="EMBL" id="CCE24471.1"/>
    </source>
</evidence>
<keyword evidence="1" id="KW-0732">Signal</keyword>
<dbReference type="NCBIfam" id="TIGR02595">
    <property type="entry name" value="PEP_CTERM"/>
    <property type="match status" value="1"/>
</dbReference>
<keyword evidence="4" id="KW-1185">Reference proteome</keyword>
<dbReference type="Pfam" id="PF07589">
    <property type="entry name" value="PEP-CTERM"/>
    <property type="match status" value="1"/>
</dbReference>
<name>G4SZN0_META2</name>
<evidence type="ECO:0000256" key="1">
    <source>
        <dbReference type="SAM" id="SignalP"/>
    </source>
</evidence>
<reference evidence="4" key="1">
    <citation type="journal article" date="2012" name="J. Bacteriol.">
        <title>Genome sequence of the haloalkaliphilic methanotrophic bacterium Methylomicrobium alcaliphilum 20Z.</title>
        <authorList>
            <person name="Vuilleumier S."/>
            <person name="Khmelenina V.N."/>
            <person name="Bringel F."/>
            <person name="Reshetnikov A.S."/>
            <person name="Lajus A."/>
            <person name="Mangenot S."/>
            <person name="Rouy Z."/>
            <person name="Op den Camp H.J."/>
            <person name="Jetten M.S."/>
            <person name="Dispirito A.A."/>
            <person name="Dunfield P."/>
            <person name="Klotz M.G."/>
            <person name="Semrau J.D."/>
            <person name="Stein L.Y."/>
            <person name="Barbe V."/>
            <person name="Medigue C."/>
            <person name="Trotsenko Y.A."/>
            <person name="Kalyuzhnaya M.G."/>
        </authorList>
    </citation>
    <scope>NUCLEOTIDE SEQUENCE [LARGE SCALE GENOMIC DNA]</scope>
    <source>
        <strain evidence="4">DSM 19304 / NCIMB 14124 / VKM B-2133 / 20Z</strain>
    </source>
</reference>
<feature type="chain" id="PRO_5003468251" description="Ice-binding protein C-terminal domain-containing protein" evidence="1">
    <location>
        <begin position="22"/>
        <end position="279"/>
    </location>
</feature>
<dbReference type="PATRIC" id="fig|271065.3.peg.2874"/>
<evidence type="ECO:0000313" key="4">
    <source>
        <dbReference type="Proteomes" id="UP000008315"/>
    </source>
</evidence>
<dbReference type="KEGG" id="mah:MEALZ_2803"/>
<protein>
    <recommendedName>
        <fullName evidence="2">Ice-binding protein C-terminal domain-containing protein</fullName>
    </recommendedName>
</protein>
<dbReference type="InterPro" id="IPR013424">
    <property type="entry name" value="Ice-binding_C"/>
</dbReference>
<organism evidence="3 4">
    <name type="scientific">Methylotuvimicrobium alcaliphilum (strain DSM 19304 / NCIMB 14124 / VKM B-2133 / 20Z)</name>
    <name type="common">Methylomicrobium alcaliphilum</name>
    <dbReference type="NCBI Taxonomy" id="1091494"/>
    <lineage>
        <taxon>Bacteria</taxon>
        <taxon>Pseudomonadati</taxon>
        <taxon>Pseudomonadota</taxon>
        <taxon>Gammaproteobacteria</taxon>
        <taxon>Methylococcales</taxon>
        <taxon>Methylococcaceae</taxon>
        <taxon>Methylotuvimicrobium</taxon>
    </lineage>
</organism>
<proteinExistence type="predicted"/>
<dbReference type="HOGENOM" id="CLU_996801_0_0_6"/>
<dbReference type="EMBL" id="FO082060">
    <property type="protein sequence ID" value="CCE24471.1"/>
    <property type="molecule type" value="Genomic_DNA"/>
</dbReference>
<sequence length="279" mass="29754">MSTLKTLAAASLIAASGSAAAFTDFYINNGADYGGIGTEVCPECTGIKEHGAISYQSQTLVDLQNANQLTVGDTITTYAGILAGGGNINPQTSGLNQFTAFIPGQPENSNNGLGTNWFMSFYTDNMKGTISDLTNPAQPEVTYTEGTINLLYSTDGIDWTNFMDLIVKKSVYDTANNLSITGTVDFSDVDDLVYKDLFNFADGTSFYDIWLAGEDFDIPFQLDQNLGVPTIDFLDAGTAKIAGTHGAQLYFDTVPEPATLALLGFGLLGFAGARKRRLA</sequence>
<dbReference type="Proteomes" id="UP000008315">
    <property type="component" value="Chromosome"/>
</dbReference>